<evidence type="ECO:0000256" key="4">
    <source>
        <dbReference type="ARBA" id="ARBA00023125"/>
    </source>
</evidence>
<dbReference type="InterPro" id="IPR007627">
    <property type="entry name" value="RNA_pol_sigma70_r2"/>
</dbReference>
<keyword evidence="5" id="KW-0804">Transcription</keyword>
<proteinExistence type="inferred from homology"/>
<name>A0A455SZ55_9CHLR</name>
<organism evidence="9">
    <name type="scientific">Thermogemmatispora argillosa</name>
    <dbReference type="NCBI Taxonomy" id="2045280"/>
    <lineage>
        <taxon>Bacteria</taxon>
        <taxon>Bacillati</taxon>
        <taxon>Chloroflexota</taxon>
        <taxon>Ktedonobacteria</taxon>
        <taxon>Thermogemmatisporales</taxon>
        <taxon>Thermogemmatisporaceae</taxon>
        <taxon>Thermogemmatispora</taxon>
    </lineage>
</organism>
<evidence type="ECO:0008006" key="10">
    <source>
        <dbReference type="Google" id="ProtNLM"/>
    </source>
</evidence>
<dbReference type="NCBIfam" id="TIGR02937">
    <property type="entry name" value="sigma70-ECF"/>
    <property type="match status" value="1"/>
</dbReference>
<feature type="domain" description="RNA polymerase sigma-70 region 2" evidence="7">
    <location>
        <begin position="11"/>
        <end position="81"/>
    </location>
</feature>
<dbReference type="InterPro" id="IPR013249">
    <property type="entry name" value="RNA_pol_sigma70_r4_t2"/>
</dbReference>
<dbReference type="SUPFAM" id="SSF88659">
    <property type="entry name" value="Sigma3 and sigma4 domains of RNA polymerase sigma factors"/>
    <property type="match status" value="1"/>
</dbReference>
<evidence type="ECO:0000313" key="9">
    <source>
        <dbReference type="EMBL" id="BBH93723.1"/>
    </source>
</evidence>
<keyword evidence="3" id="KW-0731">Sigma factor</keyword>
<dbReference type="InterPro" id="IPR013324">
    <property type="entry name" value="RNA_pol_sigma_r3/r4-like"/>
</dbReference>
<dbReference type="Pfam" id="PF08281">
    <property type="entry name" value="Sigma70_r4_2"/>
    <property type="match status" value="1"/>
</dbReference>
<comment type="similarity">
    <text evidence="1">Belongs to the sigma-70 factor family. ECF subfamily.</text>
</comment>
<dbReference type="EMBL" id="AP019377">
    <property type="protein sequence ID" value="BBH93723.1"/>
    <property type="molecule type" value="Genomic_DNA"/>
</dbReference>
<evidence type="ECO:0000256" key="6">
    <source>
        <dbReference type="SAM" id="MobiDB-lite"/>
    </source>
</evidence>
<keyword evidence="2" id="KW-0805">Transcription regulation</keyword>
<feature type="region of interest" description="Disordered" evidence="6">
    <location>
        <begin position="196"/>
        <end position="264"/>
    </location>
</feature>
<dbReference type="PANTHER" id="PTHR43133:SF8">
    <property type="entry name" value="RNA POLYMERASE SIGMA FACTOR HI_1459-RELATED"/>
    <property type="match status" value="1"/>
</dbReference>
<dbReference type="InterPro" id="IPR036388">
    <property type="entry name" value="WH-like_DNA-bd_sf"/>
</dbReference>
<keyword evidence="4" id="KW-0238">DNA-binding</keyword>
<dbReference type="GO" id="GO:0006352">
    <property type="term" value="P:DNA-templated transcription initiation"/>
    <property type="evidence" value="ECO:0007669"/>
    <property type="project" value="InterPro"/>
</dbReference>
<evidence type="ECO:0000256" key="5">
    <source>
        <dbReference type="ARBA" id="ARBA00023163"/>
    </source>
</evidence>
<dbReference type="Gene3D" id="1.10.1740.10">
    <property type="match status" value="1"/>
</dbReference>
<dbReference type="InterPro" id="IPR014284">
    <property type="entry name" value="RNA_pol_sigma-70_dom"/>
</dbReference>
<evidence type="ECO:0000259" key="8">
    <source>
        <dbReference type="Pfam" id="PF08281"/>
    </source>
</evidence>
<accession>A0A455SZ55</accession>
<dbReference type="Gene3D" id="1.10.10.10">
    <property type="entry name" value="Winged helix-like DNA-binding domain superfamily/Winged helix DNA-binding domain"/>
    <property type="match status" value="1"/>
</dbReference>
<dbReference type="AlphaFoldDB" id="A0A455SZ55"/>
<dbReference type="PANTHER" id="PTHR43133">
    <property type="entry name" value="RNA POLYMERASE ECF-TYPE SIGMA FACTO"/>
    <property type="match status" value="1"/>
</dbReference>
<dbReference type="GO" id="GO:0016987">
    <property type="term" value="F:sigma factor activity"/>
    <property type="evidence" value="ECO:0007669"/>
    <property type="project" value="UniProtKB-KW"/>
</dbReference>
<evidence type="ECO:0000259" key="7">
    <source>
        <dbReference type="Pfam" id="PF04542"/>
    </source>
</evidence>
<evidence type="ECO:0000256" key="2">
    <source>
        <dbReference type="ARBA" id="ARBA00023015"/>
    </source>
</evidence>
<dbReference type="CDD" id="cd06171">
    <property type="entry name" value="Sigma70_r4"/>
    <property type="match status" value="1"/>
</dbReference>
<evidence type="ECO:0000256" key="3">
    <source>
        <dbReference type="ARBA" id="ARBA00023082"/>
    </source>
</evidence>
<dbReference type="Pfam" id="PF04542">
    <property type="entry name" value="Sigma70_r2"/>
    <property type="match status" value="1"/>
</dbReference>
<sequence length="276" mass="30604">MVPAAQAVEALIQQYGRLVFHTIYGLTGDWEESQDLTQDTFQQALKSIEAARISSGPHFNARAWLLKIALNTVRMQERRKRLFRFVPFSSLGRQQRRDQEPEGEHLTEDLAAQAVPVQPQGYGALPGADPGELIAERDAVQRTLQRLPEPLRVCLLLSVVGDFSSAEIAQMLDVSEPAVRQRLVRARRQFQQLYALERGDGPRQQSGLVPAPARQAGSLAGEAALSPSEDTEEGAPSQPEQMFQQRGDAVSCERPERLASGHPWHDGRQYAAIGFC</sequence>
<feature type="compositionally biased region" description="Basic and acidic residues" evidence="6">
    <location>
        <begin position="251"/>
        <end position="264"/>
    </location>
</feature>
<dbReference type="SUPFAM" id="SSF88946">
    <property type="entry name" value="Sigma2 domain of RNA polymerase sigma factors"/>
    <property type="match status" value="1"/>
</dbReference>
<dbReference type="InterPro" id="IPR013325">
    <property type="entry name" value="RNA_pol_sigma_r2"/>
</dbReference>
<protein>
    <recommendedName>
        <fullName evidence="10">RNA polymerase subunit sigma-24</fullName>
    </recommendedName>
</protein>
<evidence type="ECO:0000256" key="1">
    <source>
        <dbReference type="ARBA" id="ARBA00010641"/>
    </source>
</evidence>
<dbReference type="InterPro" id="IPR039425">
    <property type="entry name" value="RNA_pol_sigma-70-like"/>
</dbReference>
<feature type="domain" description="RNA polymerase sigma factor 70 region 4 type 2" evidence="8">
    <location>
        <begin position="138"/>
        <end position="189"/>
    </location>
</feature>
<dbReference type="GO" id="GO:0003677">
    <property type="term" value="F:DNA binding"/>
    <property type="evidence" value="ECO:0007669"/>
    <property type="project" value="UniProtKB-KW"/>
</dbReference>
<gene>
    <name evidence="9" type="ORF">KTA_19220</name>
</gene>
<reference evidence="9" key="1">
    <citation type="submission" date="2018-12" db="EMBL/GenBank/DDBJ databases">
        <title>Novel natural products biosynthetic potential of the class Ktedonobacteria.</title>
        <authorList>
            <person name="Zheng Y."/>
            <person name="Saitou A."/>
            <person name="Wang C.M."/>
            <person name="Toyoda A."/>
            <person name="Minakuchi Y."/>
            <person name="Sekiguchi Y."/>
            <person name="Ueda K."/>
            <person name="Takano H."/>
            <person name="Sakai Y."/>
            <person name="Yokota A."/>
            <person name="Yabe S."/>
        </authorList>
    </citation>
    <scope>NUCLEOTIDE SEQUENCE</scope>
    <source>
        <strain evidence="9">A3-2</strain>
    </source>
</reference>